<evidence type="ECO:0008006" key="3">
    <source>
        <dbReference type="Google" id="ProtNLM"/>
    </source>
</evidence>
<dbReference type="EMBL" id="JFKC01000004">
    <property type="protein sequence ID" value="OSQ51608.1"/>
    <property type="molecule type" value="Genomic_DNA"/>
</dbReference>
<dbReference type="Pfam" id="PF05488">
    <property type="entry name" value="PAAR_motif"/>
    <property type="match status" value="1"/>
</dbReference>
<evidence type="ECO:0000313" key="1">
    <source>
        <dbReference type="EMBL" id="OSQ51608.1"/>
    </source>
</evidence>
<protein>
    <recommendedName>
        <fullName evidence="3">Type VI secretion protein</fullName>
    </recommendedName>
</protein>
<dbReference type="Gene3D" id="2.60.200.60">
    <property type="match status" value="1"/>
</dbReference>
<dbReference type="Proteomes" id="UP000193926">
    <property type="component" value="Unassembled WGS sequence"/>
</dbReference>
<sequence>MFPGARLTDPVTHDTVVPSGLIAVPSPGRPVTVLTEKMPAAVMGDFVLCSGMTSAGPAHPPMIGPPPAFVPPLPMPPIAKGSATVLIHGRPAARWIVDMAGCGTLLGDPKMMVARTVFIGG</sequence>
<dbReference type="InterPro" id="IPR008727">
    <property type="entry name" value="PAAR_motif"/>
</dbReference>
<keyword evidence="2" id="KW-1185">Reference proteome</keyword>
<accession>A0A1X4NMV1</accession>
<name>A0A1X4NMV1_9RHOB</name>
<dbReference type="STRING" id="1123756.MGEO_06700"/>
<organism evidence="1 2">
    <name type="scientific">Marivita geojedonensis</name>
    <dbReference type="NCBI Taxonomy" id="1123756"/>
    <lineage>
        <taxon>Bacteria</taxon>
        <taxon>Pseudomonadati</taxon>
        <taxon>Pseudomonadota</taxon>
        <taxon>Alphaproteobacteria</taxon>
        <taxon>Rhodobacterales</taxon>
        <taxon>Roseobacteraceae</taxon>
        <taxon>Marivita</taxon>
    </lineage>
</organism>
<dbReference type="OrthoDB" id="9807902at2"/>
<dbReference type="AlphaFoldDB" id="A0A1X4NMV1"/>
<evidence type="ECO:0000313" key="2">
    <source>
        <dbReference type="Proteomes" id="UP000193926"/>
    </source>
</evidence>
<comment type="caution">
    <text evidence="1">The sequence shown here is derived from an EMBL/GenBank/DDBJ whole genome shotgun (WGS) entry which is preliminary data.</text>
</comment>
<reference evidence="1 2" key="1">
    <citation type="submission" date="2014-03" db="EMBL/GenBank/DDBJ databases">
        <title>The draft genome sequence of Marivita geojedonensis KCTC 23882.</title>
        <authorList>
            <person name="Lai Q."/>
            <person name="Shao Z."/>
        </authorList>
    </citation>
    <scope>NUCLEOTIDE SEQUENCE [LARGE SCALE GENOMIC DNA]</scope>
    <source>
        <strain evidence="1 2">DPG-138</strain>
    </source>
</reference>
<proteinExistence type="predicted"/>
<dbReference type="RefSeq" id="WP_085635964.1">
    <property type="nucleotide sequence ID" value="NZ_JFKC01000004.1"/>
</dbReference>
<gene>
    <name evidence="1" type="ORF">MGEO_06700</name>
</gene>